<proteinExistence type="predicted"/>
<reference evidence="1 2" key="1">
    <citation type="journal article" date="2023" name="Arcadia Sci">
        <title>De novo assembly of a long-read Amblyomma americanum tick genome.</title>
        <authorList>
            <person name="Chou S."/>
            <person name="Poskanzer K.E."/>
            <person name="Rollins M."/>
            <person name="Thuy-Boun P.S."/>
        </authorList>
    </citation>
    <scope>NUCLEOTIDE SEQUENCE [LARGE SCALE GENOMIC DNA]</scope>
    <source>
        <strain evidence="1">F_SG_1</strain>
        <tissue evidence="1">Salivary glands</tissue>
    </source>
</reference>
<dbReference type="Gene3D" id="4.10.60.10">
    <property type="entry name" value="Zinc finger, CCHC-type"/>
    <property type="match status" value="1"/>
</dbReference>
<sequence length="283" mass="31551">MALFLEVPGQPPVPWHQWKDFANFLQATGLDEKSHVWKRAILLQCLGVEGRRVFCTLTPEPKTASAASDLLGQKSEQASATANVYDEALSLLERHFTSTVNVLVERRRFTLRRQLPDEPIRDYVTALRQLAKTCDFLEAALRDKVVDGVRSMELRQKLLFEGSKLTLDEAVDILRAYEEASNGVRLYEDGYDASRVQRVTEAKCPPLRGGSSGSSSGPVRRCYRCGSAGRLANSRECKARGKRCARCHKIGHLQVVCEGRGEAEVRAIRDEDCTEVLGVLTVT</sequence>
<dbReference type="Proteomes" id="UP001321473">
    <property type="component" value="Unassembled WGS sequence"/>
</dbReference>
<name>A0AAQ4FLI8_AMBAM</name>
<dbReference type="PANTHER" id="PTHR33198">
    <property type="entry name" value="ANK_REP_REGION DOMAIN-CONTAINING PROTEIN-RELATED"/>
    <property type="match status" value="1"/>
</dbReference>
<dbReference type="GO" id="GO:0008270">
    <property type="term" value="F:zinc ion binding"/>
    <property type="evidence" value="ECO:0007669"/>
    <property type="project" value="InterPro"/>
</dbReference>
<dbReference type="AlphaFoldDB" id="A0AAQ4FLI8"/>
<evidence type="ECO:0000313" key="2">
    <source>
        <dbReference type="Proteomes" id="UP001321473"/>
    </source>
</evidence>
<dbReference type="GO" id="GO:0003676">
    <property type="term" value="F:nucleic acid binding"/>
    <property type="evidence" value="ECO:0007669"/>
    <property type="project" value="InterPro"/>
</dbReference>
<accession>A0AAQ4FLI8</accession>
<evidence type="ECO:0008006" key="3">
    <source>
        <dbReference type="Google" id="ProtNLM"/>
    </source>
</evidence>
<organism evidence="1 2">
    <name type="scientific">Amblyomma americanum</name>
    <name type="common">Lone star tick</name>
    <dbReference type="NCBI Taxonomy" id="6943"/>
    <lineage>
        <taxon>Eukaryota</taxon>
        <taxon>Metazoa</taxon>
        <taxon>Ecdysozoa</taxon>
        <taxon>Arthropoda</taxon>
        <taxon>Chelicerata</taxon>
        <taxon>Arachnida</taxon>
        <taxon>Acari</taxon>
        <taxon>Parasitiformes</taxon>
        <taxon>Ixodida</taxon>
        <taxon>Ixodoidea</taxon>
        <taxon>Ixodidae</taxon>
        <taxon>Amblyomminae</taxon>
        <taxon>Amblyomma</taxon>
    </lineage>
</organism>
<evidence type="ECO:0000313" key="1">
    <source>
        <dbReference type="EMBL" id="KAK8788139.1"/>
    </source>
</evidence>
<dbReference type="PANTHER" id="PTHR33198:SF20">
    <property type="entry name" value="RETROTRANSPOSON GAG DOMAIN-CONTAINING PROTEIN"/>
    <property type="match status" value="1"/>
</dbReference>
<keyword evidence="2" id="KW-1185">Reference proteome</keyword>
<dbReference type="SUPFAM" id="SSF57756">
    <property type="entry name" value="Retrovirus zinc finger-like domains"/>
    <property type="match status" value="1"/>
</dbReference>
<comment type="caution">
    <text evidence="1">The sequence shown here is derived from an EMBL/GenBank/DDBJ whole genome shotgun (WGS) entry which is preliminary data.</text>
</comment>
<protein>
    <recommendedName>
        <fullName evidence="3">Tick transposon</fullName>
    </recommendedName>
</protein>
<dbReference type="InterPro" id="IPR036875">
    <property type="entry name" value="Znf_CCHC_sf"/>
</dbReference>
<dbReference type="EMBL" id="JARKHS020001119">
    <property type="protein sequence ID" value="KAK8788139.1"/>
    <property type="molecule type" value="Genomic_DNA"/>
</dbReference>
<gene>
    <name evidence="1" type="ORF">V5799_022081</name>
</gene>